<dbReference type="PANTHER" id="PTHR48081">
    <property type="entry name" value="AB HYDROLASE SUPERFAMILY PROTEIN C4A8.06C"/>
    <property type="match status" value="1"/>
</dbReference>
<dbReference type="GO" id="GO:0006508">
    <property type="term" value="P:proteolysis"/>
    <property type="evidence" value="ECO:0007669"/>
    <property type="project" value="InterPro"/>
</dbReference>
<dbReference type="GO" id="GO:0030246">
    <property type="term" value="F:carbohydrate binding"/>
    <property type="evidence" value="ECO:0007669"/>
    <property type="project" value="InterPro"/>
</dbReference>
<keyword evidence="2" id="KW-1133">Transmembrane helix</keyword>
<dbReference type="Gene3D" id="2.60.40.1190">
    <property type="match status" value="1"/>
</dbReference>
<dbReference type="CDD" id="cd09621">
    <property type="entry name" value="CBM9_like_5"/>
    <property type="match status" value="1"/>
</dbReference>
<dbReference type="GO" id="GO:0004553">
    <property type="term" value="F:hydrolase activity, hydrolyzing O-glycosyl compounds"/>
    <property type="evidence" value="ECO:0007669"/>
    <property type="project" value="InterPro"/>
</dbReference>
<dbReference type="Pfam" id="PF06452">
    <property type="entry name" value="CBM9_1"/>
    <property type="match status" value="1"/>
</dbReference>
<reference evidence="6" key="1">
    <citation type="submission" date="2020-06" db="EMBL/GenBank/DDBJ databases">
        <title>Paenibacillus sp. nov., isolated from soil.</title>
        <authorList>
            <person name="Seo Y.L."/>
        </authorList>
    </citation>
    <scope>NUCLEOTIDE SEQUENCE [LARGE SCALE GENOMIC DNA]</scope>
    <source>
        <strain evidence="6">JW14</strain>
    </source>
</reference>
<dbReference type="SUPFAM" id="SSF49344">
    <property type="entry name" value="CBD9-like"/>
    <property type="match status" value="1"/>
</dbReference>
<dbReference type="Gene3D" id="3.40.50.1820">
    <property type="entry name" value="alpha/beta hydrolase"/>
    <property type="match status" value="1"/>
</dbReference>
<organism evidence="6 7">
    <name type="scientific">Paenibacillus agri</name>
    <dbReference type="NCBI Taxonomy" id="2744309"/>
    <lineage>
        <taxon>Bacteria</taxon>
        <taxon>Bacillati</taxon>
        <taxon>Bacillota</taxon>
        <taxon>Bacilli</taxon>
        <taxon>Bacillales</taxon>
        <taxon>Paenibacillaceae</taxon>
        <taxon>Paenibacillus</taxon>
    </lineage>
</organism>
<evidence type="ECO:0000313" key="6">
    <source>
        <dbReference type="EMBL" id="NUU60721.1"/>
    </source>
</evidence>
<protein>
    <submittedName>
        <fullName evidence="6">Alpha/beta hydrolase fold domain-containing protein</fullName>
    </submittedName>
</protein>
<keyword evidence="2" id="KW-0812">Transmembrane</keyword>
<evidence type="ECO:0000256" key="1">
    <source>
        <dbReference type="ARBA" id="ARBA00022801"/>
    </source>
</evidence>
<keyword evidence="2" id="KW-0472">Membrane</keyword>
<gene>
    <name evidence="6" type="ORF">HPT30_10230</name>
</gene>
<dbReference type="SUPFAM" id="SSF53474">
    <property type="entry name" value="alpha/beta-Hydrolases"/>
    <property type="match status" value="1"/>
</dbReference>
<accession>A0A850ERT2</accession>
<dbReference type="InterPro" id="IPR001375">
    <property type="entry name" value="Peptidase_S9_cat"/>
</dbReference>
<dbReference type="RefSeq" id="WP_175371294.1">
    <property type="nucleotide sequence ID" value="NZ_JABWCS010000203.1"/>
</dbReference>
<dbReference type="Proteomes" id="UP000564806">
    <property type="component" value="Unassembled WGS sequence"/>
</dbReference>
<dbReference type="InterPro" id="IPR050300">
    <property type="entry name" value="GDXG_lipolytic_enzyme"/>
</dbReference>
<sequence length="694" mass="77220">MKRRLFYVIPILLIVLGAWLFLHNREDNKVSDNQEKKVVFVDPVNNSGTQSNVKAIYEQEPVQYLNAAYEVEVKRDILYAKKKNETEAEEALKLDLYQPTGDNNKLRPVFVFIHGGGYAGGGKEDAADFATAMAKRGYVVLSVDYRLKKDPFINFSRTLTDACEDIRDVIHWINDNAGTYGLDADHIVIGGDSAGGHLSINFVNLSLSSDPALVKSVFAIVDIYGGDLTRLPDSKLPPFLIIHGTIDKLVPYQLSVDLGNQLKEQGIYHNLLTMEGVGHDYKNAKYIDEIVETTSHFLWNVRNSRDLDRLPENSGLSVASGDIFEIKLPEAYRGTTGEQLNVSLPNGWELIGQENHTLQIQTPEGVKRGNLSVDVWQGQARETAQGFTVNVNVIDPLEVHYMTFYDQSRQAVRTHMDVVNRSKNKFSGLLQVDYETAQSTPGTFTTAVEALQPGEKVRVDLPELARGHRTLKASNDQGTLLQTALDTFNALLIPKLSKPLKIEGDLSEWNNSARFAVKDVRVNDWKGEQDLSATGQLSWDDHNLYLGVEVTDDKHVQPASGDAIWSGDSIQIGIGIANSDGTVPSEYHELGAARGDNGTLYKWRWIAPSGFPVGDAIDLKYAIKREDLKTTYELAIPWKELSRETTLVKEGLKLKFSILVNDNDGEGRKGWVEYNSGIGTSKDIDAFGDLYLVD</sequence>
<dbReference type="Pfam" id="PF00326">
    <property type="entry name" value="Peptidase_S9"/>
    <property type="match status" value="1"/>
</dbReference>
<feature type="domain" description="Peptidase S9 prolyl oligopeptidase catalytic" evidence="3">
    <location>
        <begin position="236"/>
        <end position="301"/>
    </location>
</feature>
<evidence type="ECO:0000259" key="5">
    <source>
        <dbReference type="Pfam" id="PF20434"/>
    </source>
</evidence>
<dbReference type="InterPro" id="IPR010502">
    <property type="entry name" value="Carb-bd_dom_fam9"/>
</dbReference>
<dbReference type="AlphaFoldDB" id="A0A850ERT2"/>
<evidence type="ECO:0000256" key="2">
    <source>
        <dbReference type="SAM" id="Phobius"/>
    </source>
</evidence>
<dbReference type="GO" id="GO:0008236">
    <property type="term" value="F:serine-type peptidase activity"/>
    <property type="evidence" value="ECO:0007669"/>
    <property type="project" value="InterPro"/>
</dbReference>
<dbReference type="Pfam" id="PF20434">
    <property type="entry name" value="BD-FAE"/>
    <property type="match status" value="1"/>
</dbReference>
<dbReference type="InterPro" id="IPR029058">
    <property type="entry name" value="AB_hydrolase_fold"/>
</dbReference>
<feature type="domain" description="Carbohydrate-binding" evidence="4">
    <location>
        <begin position="508"/>
        <end position="693"/>
    </location>
</feature>
<dbReference type="InterPro" id="IPR049492">
    <property type="entry name" value="BD-FAE-like_dom"/>
</dbReference>
<name>A0A850ERT2_9BACL</name>
<proteinExistence type="predicted"/>
<dbReference type="EMBL" id="JABWCS010000203">
    <property type="protein sequence ID" value="NUU60721.1"/>
    <property type="molecule type" value="Genomic_DNA"/>
</dbReference>
<evidence type="ECO:0000313" key="7">
    <source>
        <dbReference type="Proteomes" id="UP000564806"/>
    </source>
</evidence>
<keyword evidence="7" id="KW-1185">Reference proteome</keyword>
<feature type="domain" description="BD-FAE-like" evidence="5">
    <location>
        <begin position="94"/>
        <end position="200"/>
    </location>
</feature>
<dbReference type="GO" id="GO:0016052">
    <property type="term" value="P:carbohydrate catabolic process"/>
    <property type="evidence" value="ECO:0007669"/>
    <property type="project" value="InterPro"/>
</dbReference>
<evidence type="ECO:0000259" key="4">
    <source>
        <dbReference type="Pfam" id="PF06452"/>
    </source>
</evidence>
<evidence type="ECO:0000259" key="3">
    <source>
        <dbReference type="Pfam" id="PF00326"/>
    </source>
</evidence>
<feature type="transmembrane region" description="Helical" evidence="2">
    <location>
        <begin position="5"/>
        <end position="22"/>
    </location>
</feature>
<keyword evidence="1 6" id="KW-0378">Hydrolase</keyword>
<comment type="caution">
    <text evidence="6">The sequence shown here is derived from an EMBL/GenBank/DDBJ whole genome shotgun (WGS) entry which is preliminary data.</text>
</comment>